<comment type="caution">
    <text evidence="2">The sequence shown here is derived from an EMBL/GenBank/DDBJ whole genome shotgun (WGS) entry which is preliminary data.</text>
</comment>
<dbReference type="RefSeq" id="WP_420070344.1">
    <property type="nucleotide sequence ID" value="NZ_JBCHKQ010000006.1"/>
</dbReference>
<dbReference type="EMBL" id="JBCHKQ010000006">
    <property type="protein sequence ID" value="MEM5948893.1"/>
    <property type="molecule type" value="Genomic_DNA"/>
</dbReference>
<feature type="domain" description="DUF2963" evidence="1">
    <location>
        <begin position="89"/>
        <end position="131"/>
    </location>
</feature>
<gene>
    <name evidence="2" type="ORF">WKV44_10110</name>
</gene>
<proteinExistence type="predicted"/>
<sequence length="344" mass="40720">MRKYVLFVFFLPFAVYSQVSWYGSVASGQVIKEISDFERDEFDYVLSIEHKENIEERILYRKNETVKRWLISHENGVIRLVTYFSPPSVKVSETYYSETGRLEKEVFFKHDGTIDYIWEYAYKGTHLVSKTRYTGADKKKDFSLLYSYDSKGRLSYITDDIGGSEHRYVQIGGRLVEEWHGKGNTGLLIRYREDGRELEREEWRDGVIYSMLTYEYENKELKKSIKIWPSDDKREETFFTDEKPVSSVEYQADFPVKKEEMEYDGNRLVKKIAIQPGKINVYTYVYDGDDLKEERITENSRLIVTREYSNGLLSKEIIILENGTILYREYNKDGEITKEELSSE</sequence>
<dbReference type="Proteomes" id="UP001466331">
    <property type="component" value="Unassembled WGS sequence"/>
</dbReference>
<organism evidence="2 3">
    <name type="scientific">Rarispira pelagica</name>
    <dbReference type="NCBI Taxonomy" id="3141764"/>
    <lineage>
        <taxon>Bacteria</taxon>
        <taxon>Pseudomonadati</taxon>
        <taxon>Spirochaetota</taxon>
        <taxon>Spirochaetia</taxon>
        <taxon>Winmispirales</taxon>
        <taxon>Winmispiraceae</taxon>
        <taxon>Rarispira</taxon>
    </lineage>
</organism>
<reference evidence="2 3" key="1">
    <citation type="submission" date="2024-03" db="EMBL/GenBank/DDBJ databases">
        <title>Ignisphaera cupida sp. nov., a hyperthermophilic hydrolytic archaeon from a hot spring of Kamchatka, and proposal of Ignisphaeraceae fam. nov.</title>
        <authorList>
            <person name="Podosokorskaya O.A."/>
            <person name="Elcheninov A.G."/>
            <person name="Maltseva A.I."/>
            <person name="Zayulina K.S."/>
            <person name="Novikov A."/>
            <person name="Merkel A.Y."/>
        </authorList>
    </citation>
    <scope>NUCLEOTIDE SEQUENCE [LARGE SCALE GENOMIC DNA]</scope>
    <source>
        <strain evidence="2 3">38H-sp</strain>
    </source>
</reference>
<dbReference type="InterPro" id="IPR021348">
    <property type="entry name" value="DUF2963"/>
</dbReference>
<evidence type="ECO:0000313" key="3">
    <source>
        <dbReference type="Proteomes" id="UP001466331"/>
    </source>
</evidence>
<dbReference type="Gene3D" id="3.90.930.1">
    <property type="match status" value="2"/>
</dbReference>
<evidence type="ECO:0000259" key="1">
    <source>
        <dbReference type="Pfam" id="PF11178"/>
    </source>
</evidence>
<evidence type="ECO:0000313" key="2">
    <source>
        <dbReference type="EMBL" id="MEM5948893.1"/>
    </source>
</evidence>
<name>A0ABU9UDY6_9SPIR</name>
<accession>A0ABU9UDY6</accession>
<dbReference type="Pfam" id="PF11178">
    <property type="entry name" value="DUF2963"/>
    <property type="match status" value="1"/>
</dbReference>
<keyword evidence="3" id="KW-1185">Reference proteome</keyword>
<protein>
    <recommendedName>
        <fullName evidence="1">DUF2963 domain-containing protein</fullName>
    </recommendedName>
</protein>